<dbReference type="SUPFAM" id="SSF82153">
    <property type="entry name" value="FAS1 domain"/>
    <property type="match status" value="1"/>
</dbReference>
<dbReference type="InterPro" id="IPR036378">
    <property type="entry name" value="FAS1_dom_sf"/>
</dbReference>
<dbReference type="InterPro" id="IPR033254">
    <property type="entry name" value="Plant_FLA"/>
</dbReference>
<evidence type="ECO:0000313" key="15">
    <source>
        <dbReference type="EnsemblPlants" id="LPERR02G12760.1"/>
    </source>
</evidence>
<dbReference type="PROSITE" id="PS50213">
    <property type="entry name" value="FAS1"/>
    <property type="match status" value="1"/>
</dbReference>
<reference evidence="16" key="2">
    <citation type="submission" date="2013-12" db="EMBL/GenBank/DDBJ databases">
        <authorList>
            <person name="Yu Y."/>
            <person name="Lee S."/>
            <person name="de Baynast K."/>
            <person name="Wissotski M."/>
            <person name="Liu L."/>
            <person name="Talag J."/>
            <person name="Goicoechea J."/>
            <person name="Angelova A."/>
            <person name="Jetty R."/>
            <person name="Kudrna D."/>
            <person name="Golser W."/>
            <person name="Rivera L."/>
            <person name="Zhang J."/>
            <person name="Wing R."/>
        </authorList>
    </citation>
    <scope>NUCLEOTIDE SEQUENCE</scope>
</reference>
<evidence type="ECO:0000256" key="7">
    <source>
        <dbReference type="ARBA" id="ARBA00023136"/>
    </source>
</evidence>
<dbReference type="Pfam" id="PF02469">
    <property type="entry name" value="Fasciclin"/>
    <property type="match status" value="1"/>
</dbReference>
<accession>A0A0D9VFQ8</accession>
<dbReference type="GO" id="GO:0005886">
    <property type="term" value="C:plasma membrane"/>
    <property type="evidence" value="ECO:0007669"/>
    <property type="project" value="UniProtKB-SubCell"/>
</dbReference>
<evidence type="ECO:0000256" key="6">
    <source>
        <dbReference type="ARBA" id="ARBA00022974"/>
    </source>
</evidence>
<dbReference type="EnsemblPlants" id="LPERR02G12760.1">
    <property type="protein sequence ID" value="LPERR02G12760.1"/>
    <property type="gene ID" value="LPERR02G12760"/>
</dbReference>
<evidence type="ECO:0000256" key="9">
    <source>
        <dbReference type="ARBA" id="ARBA00023288"/>
    </source>
</evidence>
<organism evidence="15 16">
    <name type="scientific">Leersia perrieri</name>
    <dbReference type="NCBI Taxonomy" id="77586"/>
    <lineage>
        <taxon>Eukaryota</taxon>
        <taxon>Viridiplantae</taxon>
        <taxon>Streptophyta</taxon>
        <taxon>Embryophyta</taxon>
        <taxon>Tracheophyta</taxon>
        <taxon>Spermatophyta</taxon>
        <taxon>Magnoliopsida</taxon>
        <taxon>Liliopsida</taxon>
        <taxon>Poales</taxon>
        <taxon>Poaceae</taxon>
        <taxon>BOP clade</taxon>
        <taxon>Oryzoideae</taxon>
        <taxon>Oryzeae</taxon>
        <taxon>Oryzinae</taxon>
        <taxon>Leersia</taxon>
    </lineage>
</organism>
<keyword evidence="8" id="KW-0325">Glycoprotein</keyword>
<keyword evidence="12" id="KW-1133">Transmembrane helix</keyword>
<dbReference type="AlphaFoldDB" id="A0A0D9VFQ8"/>
<keyword evidence="12" id="KW-0812">Transmembrane</keyword>
<dbReference type="PANTHER" id="PTHR32382:SF88">
    <property type="entry name" value="OS02G0461500 PROTEIN"/>
    <property type="match status" value="1"/>
</dbReference>
<keyword evidence="7 12" id="KW-0472">Membrane</keyword>
<dbReference type="HOGENOM" id="CLU_058119_0_0_1"/>
<dbReference type="PANTHER" id="PTHR32382">
    <property type="entry name" value="FASCICLIN-LIKE ARABINOGALACTAN PROTEIN"/>
    <property type="match status" value="1"/>
</dbReference>
<evidence type="ECO:0000256" key="2">
    <source>
        <dbReference type="ARBA" id="ARBA00007843"/>
    </source>
</evidence>
<feature type="transmembrane region" description="Helical" evidence="12">
    <location>
        <begin position="279"/>
        <end position="298"/>
    </location>
</feature>
<comment type="subcellular location">
    <subcellularLocation>
        <location evidence="1">Cell membrane</location>
        <topology evidence="1">Lipid-anchor</topology>
        <topology evidence="1">GPI-anchor</topology>
    </subcellularLocation>
</comment>
<reference evidence="15" key="3">
    <citation type="submission" date="2015-04" db="UniProtKB">
        <authorList>
            <consortium name="EnsemblPlants"/>
        </authorList>
    </citation>
    <scope>IDENTIFICATION</scope>
</reference>
<feature type="chain" id="PRO_5002347611" description="FAS1 domain-containing protein" evidence="13">
    <location>
        <begin position="19"/>
        <end position="300"/>
    </location>
</feature>
<evidence type="ECO:0000256" key="12">
    <source>
        <dbReference type="SAM" id="Phobius"/>
    </source>
</evidence>
<evidence type="ECO:0000256" key="11">
    <source>
        <dbReference type="SAM" id="MobiDB-lite"/>
    </source>
</evidence>
<dbReference type="STRING" id="77586.A0A0D9VFQ8"/>
<dbReference type="GO" id="GO:0098552">
    <property type="term" value="C:side of membrane"/>
    <property type="evidence" value="ECO:0007669"/>
    <property type="project" value="UniProtKB-KW"/>
</dbReference>
<keyword evidence="16" id="KW-1185">Reference proteome</keyword>
<reference evidence="15 16" key="1">
    <citation type="submission" date="2012-08" db="EMBL/GenBank/DDBJ databases">
        <title>Oryza genome evolution.</title>
        <authorList>
            <person name="Wing R.A."/>
        </authorList>
    </citation>
    <scope>NUCLEOTIDE SEQUENCE</scope>
</reference>
<keyword evidence="3" id="KW-1003">Cell membrane</keyword>
<dbReference type="Gramene" id="LPERR02G12760.1">
    <property type="protein sequence ID" value="LPERR02G12760.1"/>
    <property type="gene ID" value="LPERR02G12760"/>
</dbReference>
<comment type="function">
    <text evidence="10">May be a cell surface adhesion protein.</text>
</comment>
<evidence type="ECO:0000256" key="5">
    <source>
        <dbReference type="ARBA" id="ARBA00022729"/>
    </source>
</evidence>
<keyword evidence="5 13" id="KW-0732">Signal</keyword>
<evidence type="ECO:0000256" key="10">
    <source>
        <dbReference type="ARBA" id="ARBA00024686"/>
    </source>
</evidence>
<evidence type="ECO:0000256" key="3">
    <source>
        <dbReference type="ARBA" id="ARBA00022475"/>
    </source>
</evidence>
<feature type="compositionally biased region" description="Low complexity" evidence="11">
    <location>
        <begin position="223"/>
        <end position="254"/>
    </location>
</feature>
<evidence type="ECO:0000256" key="8">
    <source>
        <dbReference type="ARBA" id="ARBA00023180"/>
    </source>
</evidence>
<dbReference type="InterPro" id="IPR000782">
    <property type="entry name" value="FAS1_domain"/>
</dbReference>
<sequence length="300" mass="30334">MARDAATLLLLVVVGVLALHHQASPAAAFNITRILGEFPDFTTFNSLLTQTKLADEINRRQTITVLALDNGAAGDVTSLPSDEQRKVLSVHVVLDYYDEDKLGAMKSRSAVLTTLFQSSGQATDRMGFINYTKRADGQMVFGSAEPGASLNSHMVKVVVRRPYNISVIQVSSAIVPPGVAGGGGAPPPGAAKEKTPVSAPTPSPSKGKKEAPVPGPSDDDAGADAPADAPADGPVADGPAADGPMADGPTADGPAEADAPAHEKSDAADAPEGSAAGRAMAGAGAGLGVIGFLVIIILSL</sequence>
<evidence type="ECO:0000256" key="1">
    <source>
        <dbReference type="ARBA" id="ARBA00004609"/>
    </source>
</evidence>
<feature type="region of interest" description="Disordered" evidence="11">
    <location>
        <begin position="175"/>
        <end position="278"/>
    </location>
</feature>
<keyword evidence="4" id="KW-0336">GPI-anchor</keyword>
<evidence type="ECO:0000256" key="4">
    <source>
        <dbReference type="ARBA" id="ARBA00022622"/>
    </source>
</evidence>
<feature type="signal peptide" evidence="13">
    <location>
        <begin position="1"/>
        <end position="18"/>
    </location>
</feature>
<proteinExistence type="inferred from homology"/>
<dbReference type="eggNOG" id="ENOG502RZZR">
    <property type="taxonomic scope" value="Eukaryota"/>
</dbReference>
<dbReference type="Gene3D" id="2.30.180.10">
    <property type="entry name" value="FAS1 domain"/>
    <property type="match status" value="1"/>
</dbReference>
<evidence type="ECO:0000313" key="16">
    <source>
        <dbReference type="Proteomes" id="UP000032180"/>
    </source>
</evidence>
<feature type="domain" description="FAS1" evidence="14">
    <location>
        <begin position="28"/>
        <end position="159"/>
    </location>
</feature>
<dbReference type="FunFam" id="2.30.180.10:FF:000015">
    <property type="entry name" value="Fasciclin-like arabinogalactan protein 3"/>
    <property type="match status" value="1"/>
</dbReference>
<evidence type="ECO:0000256" key="13">
    <source>
        <dbReference type="SAM" id="SignalP"/>
    </source>
</evidence>
<protein>
    <recommendedName>
        <fullName evidence="14">FAS1 domain-containing protein</fullName>
    </recommendedName>
</protein>
<keyword evidence="9" id="KW-0449">Lipoprotein</keyword>
<dbReference type="Proteomes" id="UP000032180">
    <property type="component" value="Chromosome 2"/>
</dbReference>
<keyword evidence="6" id="KW-0654">Proteoglycan</keyword>
<name>A0A0D9VFQ8_9ORYZ</name>
<evidence type="ECO:0000259" key="14">
    <source>
        <dbReference type="PROSITE" id="PS50213"/>
    </source>
</evidence>
<comment type="similarity">
    <text evidence="2">Belongs to the fasciclin-like AGP family.</text>
</comment>